<keyword evidence="3" id="KW-1185">Reference proteome</keyword>
<dbReference type="Proteomes" id="UP000264589">
    <property type="component" value="Unassembled WGS sequence"/>
</dbReference>
<dbReference type="Gene3D" id="3.40.50.360">
    <property type="match status" value="1"/>
</dbReference>
<organism evidence="2 3">
    <name type="scientific">Parvularcula marina</name>
    <dbReference type="NCBI Taxonomy" id="2292771"/>
    <lineage>
        <taxon>Bacteria</taxon>
        <taxon>Pseudomonadati</taxon>
        <taxon>Pseudomonadota</taxon>
        <taxon>Alphaproteobacteria</taxon>
        <taxon>Parvularculales</taxon>
        <taxon>Parvularculaceae</taxon>
        <taxon>Parvularcula</taxon>
    </lineage>
</organism>
<dbReference type="AlphaFoldDB" id="A0A371RLR1"/>
<feature type="domain" description="NADPH-dependent FMN reductase-like" evidence="1">
    <location>
        <begin position="1"/>
        <end position="148"/>
    </location>
</feature>
<dbReference type="PANTHER" id="PTHR30543">
    <property type="entry name" value="CHROMATE REDUCTASE"/>
    <property type="match status" value="1"/>
</dbReference>
<dbReference type="PANTHER" id="PTHR30543:SF21">
    <property type="entry name" value="NAD(P)H-DEPENDENT FMN REDUCTASE LOT6"/>
    <property type="match status" value="1"/>
</dbReference>
<proteinExistence type="predicted"/>
<dbReference type="EMBL" id="QUQO01000001">
    <property type="protein sequence ID" value="RFB06364.1"/>
    <property type="molecule type" value="Genomic_DNA"/>
</dbReference>
<dbReference type="SUPFAM" id="SSF52218">
    <property type="entry name" value="Flavoproteins"/>
    <property type="match status" value="1"/>
</dbReference>
<dbReference type="InterPro" id="IPR005025">
    <property type="entry name" value="FMN_Rdtase-like_dom"/>
</dbReference>
<dbReference type="InterPro" id="IPR050712">
    <property type="entry name" value="NAD(P)H-dep_reductase"/>
</dbReference>
<reference evidence="2 3" key="1">
    <citation type="submission" date="2018-08" db="EMBL/GenBank/DDBJ databases">
        <title>Parvularcula sp. SM1705, isolated from surface water of the South Sea China.</title>
        <authorList>
            <person name="Sun L."/>
        </authorList>
    </citation>
    <scope>NUCLEOTIDE SEQUENCE [LARGE SCALE GENOMIC DNA]</scope>
    <source>
        <strain evidence="2 3">SM1705</strain>
    </source>
</reference>
<dbReference type="RefSeq" id="WP_116392998.1">
    <property type="nucleotide sequence ID" value="NZ_QUQO01000001.1"/>
</dbReference>
<protein>
    <submittedName>
        <fullName evidence="2">NADPH-dependent oxidoreductase</fullName>
    </submittedName>
</protein>
<evidence type="ECO:0000259" key="1">
    <source>
        <dbReference type="Pfam" id="PF03358"/>
    </source>
</evidence>
<dbReference type="GO" id="GO:0010181">
    <property type="term" value="F:FMN binding"/>
    <property type="evidence" value="ECO:0007669"/>
    <property type="project" value="TreeGrafter"/>
</dbReference>
<dbReference type="GO" id="GO:0016491">
    <property type="term" value="F:oxidoreductase activity"/>
    <property type="evidence" value="ECO:0007669"/>
    <property type="project" value="InterPro"/>
</dbReference>
<name>A0A371RLR1_9PROT</name>
<evidence type="ECO:0000313" key="2">
    <source>
        <dbReference type="EMBL" id="RFB06364.1"/>
    </source>
</evidence>
<sequence>MNIIAFAASNSSASINKQLASHALSLLTEEISPDAGGDLLDLNDFEMPIYSEDREKADGIPEQAVSFRRKVAEADAVIIAFAEHNGSYSAAYKNIFDWASRLEGKVYQDKPVLLLSTSPGGRGAKSVLEQATAAMPHFGATVVGALSVPSFHDHFDKSEDRLTDEALSTELRALLSQLAEQG</sequence>
<dbReference type="GO" id="GO:0005829">
    <property type="term" value="C:cytosol"/>
    <property type="evidence" value="ECO:0007669"/>
    <property type="project" value="TreeGrafter"/>
</dbReference>
<dbReference type="OrthoDB" id="9812295at2"/>
<dbReference type="Pfam" id="PF03358">
    <property type="entry name" value="FMN_red"/>
    <property type="match status" value="1"/>
</dbReference>
<accession>A0A371RLR1</accession>
<evidence type="ECO:0000313" key="3">
    <source>
        <dbReference type="Proteomes" id="UP000264589"/>
    </source>
</evidence>
<gene>
    <name evidence="2" type="ORF">DX908_05580</name>
</gene>
<comment type="caution">
    <text evidence="2">The sequence shown here is derived from an EMBL/GenBank/DDBJ whole genome shotgun (WGS) entry which is preliminary data.</text>
</comment>
<dbReference type="InParanoid" id="A0A371RLR1"/>
<dbReference type="FunCoup" id="A0A371RLR1">
    <property type="interactions" value="322"/>
</dbReference>
<dbReference type="InterPro" id="IPR029039">
    <property type="entry name" value="Flavoprotein-like_sf"/>
</dbReference>